<accession>A0A2Z2HXC4</accession>
<dbReference type="GO" id="GO:0030246">
    <property type="term" value="F:carbohydrate binding"/>
    <property type="evidence" value="ECO:0007669"/>
    <property type="project" value="InterPro"/>
</dbReference>
<evidence type="ECO:0000313" key="4">
    <source>
        <dbReference type="Proteomes" id="UP000250088"/>
    </source>
</evidence>
<evidence type="ECO:0000256" key="1">
    <source>
        <dbReference type="SAM" id="MobiDB-lite"/>
    </source>
</evidence>
<dbReference type="CDD" id="cd08547">
    <property type="entry name" value="Type_II_cohesin"/>
    <property type="match status" value="1"/>
</dbReference>
<dbReference type="InterPro" id="IPR002102">
    <property type="entry name" value="Cohesin_dom"/>
</dbReference>
<feature type="region of interest" description="Disordered" evidence="1">
    <location>
        <begin position="188"/>
        <end position="262"/>
    </location>
</feature>
<dbReference type="InterPro" id="IPR008965">
    <property type="entry name" value="CBM2/CBM3_carb-bd_dom_sf"/>
</dbReference>
<dbReference type="RefSeq" id="WP_086889902.1">
    <property type="nucleotide sequence ID" value="NZ_CP019893.1"/>
</dbReference>
<dbReference type="Pfam" id="PF00963">
    <property type="entry name" value="Cohesin"/>
    <property type="match status" value="1"/>
</dbReference>
<feature type="domain" description="Cohesin" evidence="2">
    <location>
        <begin position="53"/>
        <end position="160"/>
    </location>
</feature>
<dbReference type="Proteomes" id="UP000250088">
    <property type="component" value="Chromosome"/>
</dbReference>
<dbReference type="OrthoDB" id="205619at2157"/>
<organism evidence="3 4">
    <name type="scientific">Natrarchaeobaculum aegyptiacum</name>
    <dbReference type="NCBI Taxonomy" id="745377"/>
    <lineage>
        <taxon>Archaea</taxon>
        <taxon>Methanobacteriati</taxon>
        <taxon>Methanobacteriota</taxon>
        <taxon>Stenosarchaea group</taxon>
        <taxon>Halobacteria</taxon>
        <taxon>Halobacteriales</taxon>
        <taxon>Natrialbaceae</taxon>
        <taxon>Natrarchaeobaculum</taxon>
    </lineage>
</organism>
<dbReference type="SUPFAM" id="SSF49384">
    <property type="entry name" value="Carbohydrate-binding domain"/>
    <property type="match status" value="1"/>
</dbReference>
<evidence type="ECO:0000259" key="2">
    <source>
        <dbReference type="Pfam" id="PF00963"/>
    </source>
</evidence>
<gene>
    <name evidence="3" type="ORF">B1756_18610</name>
</gene>
<feature type="compositionally biased region" description="Low complexity" evidence="1">
    <location>
        <begin position="253"/>
        <end position="262"/>
    </location>
</feature>
<proteinExistence type="predicted"/>
<dbReference type="GeneID" id="32896129"/>
<sequence>MQANSHSRRTRLLLVALVVLGCALAVFVAVPGAVIAGDGTSLLEFEESEHAVDSGETITLEVVAYDHGDSSGDGLASLSFDVDYDPDVLIASEVEHESMLGDDDDVELVTDAEIDEDEGRVTVEQERDPVGDGGTGYEAAATITFDVPDDVGSTSTTVDLTNAQAYRPSDWPVYPISRDATIHVDGGAEDELDDADDDGGPQGVTFADDLEGDDESGSGSEADQVTDDDTDDATPPADGGSGDESASDDDGETASSDESATDAVPGFAAFGAATGVVGALAMWLRGRRP</sequence>
<name>A0A2Z2HXC4_9EURY</name>
<reference evidence="4" key="1">
    <citation type="submission" date="2017-02" db="EMBL/GenBank/DDBJ databases">
        <title>Natronthermophilus aegyptiacus gen. nov.,sp. nov., an aerobic, extremely halophilic alkalithermophilic archaeon isolated from the athalassohaline Wadi An Natrun, Egypt.</title>
        <authorList>
            <person name="Zhao B."/>
        </authorList>
    </citation>
    <scope>NUCLEOTIDE SEQUENCE [LARGE SCALE GENOMIC DNA]</scope>
    <source>
        <strain evidence="4">JW/NM-HA 15</strain>
    </source>
</reference>
<feature type="compositionally biased region" description="Acidic residues" evidence="1">
    <location>
        <begin position="188"/>
        <end position="199"/>
    </location>
</feature>
<dbReference type="EMBL" id="CP019893">
    <property type="protein sequence ID" value="ARS91533.1"/>
    <property type="molecule type" value="Genomic_DNA"/>
</dbReference>
<dbReference type="Gene3D" id="2.60.40.680">
    <property type="match status" value="1"/>
</dbReference>
<evidence type="ECO:0000313" key="3">
    <source>
        <dbReference type="EMBL" id="ARS91533.1"/>
    </source>
</evidence>
<keyword evidence="4" id="KW-1185">Reference proteome</keyword>
<protein>
    <recommendedName>
        <fullName evidence="2">Cohesin domain-containing protein</fullName>
    </recommendedName>
</protein>
<dbReference type="KEGG" id="naj:B1756_18610"/>
<dbReference type="GO" id="GO:0000272">
    <property type="term" value="P:polysaccharide catabolic process"/>
    <property type="evidence" value="ECO:0007669"/>
    <property type="project" value="InterPro"/>
</dbReference>
<dbReference type="AlphaFoldDB" id="A0A2Z2HXC4"/>